<dbReference type="OrthoDB" id="1859733at2759"/>
<feature type="region of interest" description="Disordered" evidence="1">
    <location>
        <begin position="25"/>
        <end position="90"/>
    </location>
</feature>
<comment type="caution">
    <text evidence="2">The sequence shown here is derived from an EMBL/GenBank/DDBJ whole genome shotgun (WGS) entry which is preliminary data.</text>
</comment>
<keyword evidence="3" id="KW-1185">Reference proteome</keyword>
<dbReference type="AlphaFoldDB" id="A0A8S0R5Z0"/>
<gene>
    <name evidence="2" type="ORF">OLEA9_A005516</name>
</gene>
<evidence type="ECO:0000313" key="3">
    <source>
        <dbReference type="Proteomes" id="UP000594638"/>
    </source>
</evidence>
<dbReference type="Gramene" id="OE9A005516T1">
    <property type="protein sequence ID" value="OE9A005516C1"/>
    <property type="gene ID" value="OE9A005516"/>
</dbReference>
<evidence type="ECO:0000313" key="2">
    <source>
        <dbReference type="EMBL" id="CAA2973726.1"/>
    </source>
</evidence>
<dbReference type="Gene3D" id="3.30.200.20">
    <property type="entry name" value="Phosphorylase Kinase, domain 1"/>
    <property type="match status" value="1"/>
</dbReference>
<feature type="compositionally biased region" description="Basic and acidic residues" evidence="1">
    <location>
        <begin position="37"/>
        <end position="48"/>
    </location>
</feature>
<evidence type="ECO:0000256" key="1">
    <source>
        <dbReference type="SAM" id="MobiDB-lite"/>
    </source>
</evidence>
<dbReference type="EMBL" id="CACTIH010002122">
    <property type="protein sequence ID" value="CAA2973726.1"/>
    <property type="molecule type" value="Genomic_DNA"/>
</dbReference>
<organism evidence="2 3">
    <name type="scientific">Olea europaea subsp. europaea</name>
    <dbReference type="NCBI Taxonomy" id="158383"/>
    <lineage>
        <taxon>Eukaryota</taxon>
        <taxon>Viridiplantae</taxon>
        <taxon>Streptophyta</taxon>
        <taxon>Embryophyta</taxon>
        <taxon>Tracheophyta</taxon>
        <taxon>Spermatophyta</taxon>
        <taxon>Magnoliopsida</taxon>
        <taxon>eudicotyledons</taxon>
        <taxon>Gunneridae</taxon>
        <taxon>Pentapetalae</taxon>
        <taxon>asterids</taxon>
        <taxon>lamiids</taxon>
        <taxon>Lamiales</taxon>
        <taxon>Oleaceae</taxon>
        <taxon>Oleeae</taxon>
        <taxon>Olea</taxon>
    </lineage>
</organism>
<reference evidence="2 3" key="1">
    <citation type="submission" date="2019-12" db="EMBL/GenBank/DDBJ databases">
        <authorList>
            <person name="Alioto T."/>
            <person name="Alioto T."/>
            <person name="Gomez Garrido J."/>
        </authorList>
    </citation>
    <scope>NUCLEOTIDE SEQUENCE [LARGE SCALE GENOMIC DNA]</scope>
</reference>
<name>A0A8S0R5Z0_OLEEU</name>
<feature type="compositionally biased region" description="Gly residues" evidence="1">
    <location>
        <begin position="70"/>
        <end position="86"/>
    </location>
</feature>
<proteinExistence type="predicted"/>
<sequence length="120" mass="12244">MGLLTSSYVMCVPFVELQSFAISDVPRRAGGGRFRKGKGDGGGRDGRGGKGSFGGRGGDSGMKRGDSRSGGRGGRGGKGGRGGGMREGSKVIVEPHRHEGAFIAKGKEDALCNKNMGGNK</sequence>
<dbReference type="Proteomes" id="UP000594638">
    <property type="component" value="Unassembled WGS sequence"/>
</dbReference>
<accession>A0A8S0R5Z0</accession>
<feature type="compositionally biased region" description="Gly residues" evidence="1">
    <location>
        <begin position="49"/>
        <end position="60"/>
    </location>
</feature>
<protein>
    <submittedName>
        <fullName evidence="2">Uncharacterized protein</fullName>
    </submittedName>
</protein>